<dbReference type="OrthoDB" id="6374728at2759"/>
<evidence type="ECO:0000256" key="5">
    <source>
        <dbReference type="ARBA" id="ARBA00023136"/>
    </source>
</evidence>
<dbReference type="InterPro" id="IPR003438">
    <property type="entry name" value="GDNF_rcpt"/>
</dbReference>
<dbReference type="Proteomes" id="UP000594454">
    <property type="component" value="Chromosome 3"/>
</dbReference>
<dbReference type="GO" id="GO:0038023">
    <property type="term" value="F:signaling receptor activity"/>
    <property type="evidence" value="ECO:0007669"/>
    <property type="project" value="InterPro"/>
</dbReference>
<dbReference type="SUPFAM" id="SSF110035">
    <property type="entry name" value="GDNF receptor-like"/>
    <property type="match status" value="1"/>
</dbReference>
<gene>
    <name evidence="9" type="ORF">HERILL_LOCUS7162</name>
</gene>
<evidence type="ECO:0000313" key="9">
    <source>
        <dbReference type="EMBL" id="CAD7084257.1"/>
    </source>
</evidence>
<dbReference type="PANTHER" id="PTHR10269:SF1">
    <property type="entry name" value="GDNF FAMILY RECEPTOR ALPHA-LIKE"/>
    <property type="match status" value="1"/>
</dbReference>
<dbReference type="InterPro" id="IPR037193">
    <property type="entry name" value="GDNF_alpha"/>
</dbReference>
<dbReference type="InterPro" id="IPR016017">
    <property type="entry name" value="GDNF/GAS1"/>
</dbReference>
<evidence type="ECO:0000256" key="4">
    <source>
        <dbReference type="ARBA" id="ARBA00022729"/>
    </source>
</evidence>
<dbReference type="GO" id="GO:0007399">
    <property type="term" value="P:nervous system development"/>
    <property type="evidence" value="ECO:0007669"/>
    <property type="project" value="TreeGrafter"/>
</dbReference>
<protein>
    <recommendedName>
        <fullName evidence="8">GDNF/GAS1 domain-containing protein</fullName>
    </recommendedName>
</protein>
<dbReference type="SMART" id="SM00907">
    <property type="entry name" value="GDNF"/>
    <property type="match status" value="1"/>
</dbReference>
<dbReference type="PANTHER" id="PTHR10269">
    <property type="entry name" value="GDNF RECEPTOR ALPHA"/>
    <property type="match status" value="1"/>
</dbReference>
<evidence type="ECO:0000313" key="10">
    <source>
        <dbReference type="Proteomes" id="UP000594454"/>
    </source>
</evidence>
<keyword evidence="3" id="KW-1003">Cell membrane</keyword>
<dbReference type="GO" id="GO:0007169">
    <property type="term" value="P:cell surface receptor protein tyrosine kinase signaling pathway"/>
    <property type="evidence" value="ECO:0007669"/>
    <property type="project" value="UniProtKB-ARBA"/>
</dbReference>
<evidence type="ECO:0000256" key="2">
    <source>
        <dbReference type="ARBA" id="ARBA00005961"/>
    </source>
</evidence>
<dbReference type="InParanoid" id="A0A7R8YT24"/>
<reference evidence="9 10" key="1">
    <citation type="submission" date="2020-11" db="EMBL/GenBank/DDBJ databases">
        <authorList>
            <person name="Wallbank WR R."/>
            <person name="Pardo Diaz C."/>
            <person name="Kozak K."/>
            <person name="Martin S."/>
            <person name="Jiggins C."/>
            <person name="Moest M."/>
            <person name="Warren A I."/>
            <person name="Generalovic N T."/>
            <person name="Byers J.R.P. K."/>
            <person name="Montejo-Kovacevich G."/>
            <person name="Yen C E."/>
        </authorList>
    </citation>
    <scope>NUCLEOTIDE SEQUENCE [LARGE SCALE GENOMIC DNA]</scope>
</reference>
<evidence type="ECO:0000259" key="8">
    <source>
        <dbReference type="SMART" id="SM00907"/>
    </source>
</evidence>
<comment type="similarity">
    <text evidence="2">Belongs to the GDNFR family.</text>
</comment>
<keyword evidence="7" id="KW-0325">Glycoprotein</keyword>
<dbReference type="Pfam" id="PF02351">
    <property type="entry name" value="GDNF"/>
    <property type="match status" value="1"/>
</dbReference>
<organism evidence="9 10">
    <name type="scientific">Hermetia illucens</name>
    <name type="common">Black soldier fly</name>
    <dbReference type="NCBI Taxonomy" id="343691"/>
    <lineage>
        <taxon>Eukaryota</taxon>
        <taxon>Metazoa</taxon>
        <taxon>Ecdysozoa</taxon>
        <taxon>Arthropoda</taxon>
        <taxon>Hexapoda</taxon>
        <taxon>Insecta</taxon>
        <taxon>Pterygota</taxon>
        <taxon>Neoptera</taxon>
        <taxon>Endopterygota</taxon>
        <taxon>Diptera</taxon>
        <taxon>Brachycera</taxon>
        <taxon>Stratiomyomorpha</taxon>
        <taxon>Stratiomyidae</taxon>
        <taxon>Hermetiinae</taxon>
        <taxon>Hermetia</taxon>
    </lineage>
</organism>
<feature type="domain" description="GDNF/GAS1" evidence="8">
    <location>
        <begin position="19"/>
        <end position="96"/>
    </location>
</feature>
<name>A0A7R8YT24_HERIL</name>
<sequence length="324" mass="36867">MYIKKTEKDPFPVDALPTCNHALSVCQHEKVCNKVYEDFKAHCKVRDNKCRMEDRDVCHESWTNLRMSPMFGCICPNNHMKRRCDRIFSIVNHNPCIDAILLPVSFPGSYETPSNSVHSESGELAQWPAFPHFLFPSRKIPLALASHRPATDDYIRSPSSSNNNNNKNIYIYNVTHSNEISDGRTVLDEHDHSIYSESNHNHKYSSRNDFVLHHQHQTIASPRHDKSSDKLHHRRISHQQEEIDMLEIGEKFIVYNIGRRTRVGSAPGPGAGRHAPESCGQYLVCTILCKRSNAGCLDVEHIAQLGCVVCMSRVVLCMPLTHST</sequence>
<evidence type="ECO:0000256" key="1">
    <source>
        <dbReference type="ARBA" id="ARBA00004236"/>
    </source>
</evidence>
<dbReference type="AlphaFoldDB" id="A0A7R8YT24"/>
<accession>A0A7R8YT24</accession>
<comment type="subcellular location">
    <subcellularLocation>
        <location evidence="1">Cell membrane</location>
    </subcellularLocation>
</comment>
<evidence type="ECO:0000256" key="6">
    <source>
        <dbReference type="ARBA" id="ARBA00023170"/>
    </source>
</evidence>
<dbReference type="GO" id="GO:0043235">
    <property type="term" value="C:receptor complex"/>
    <property type="evidence" value="ECO:0007669"/>
    <property type="project" value="TreeGrafter"/>
</dbReference>
<evidence type="ECO:0000256" key="3">
    <source>
        <dbReference type="ARBA" id="ARBA00022475"/>
    </source>
</evidence>
<dbReference type="GO" id="GO:0009897">
    <property type="term" value="C:external side of plasma membrane"/>
    <property type="evidence" value="ECO:0007669"/>
    <property type="project" value="TreeGrafter"/>
</dbReference>
<dbReference type="EMBL" id="LR899011">
    <property type="protein sequence ID" value="CAD7084257.1"/>
    <property type="molecule type" value="Genomic_DNA"/>
</dbReference>
<proteinExistence type="inferred from homology"/>
<keyword evidence="5" id="KW-0472">Membrane</keyword>
<keyword evidence="10" id="KW-1185">Reference proteome</keyword>
<keyword evidence="6" id="KW-0675">Receptor</keyword>
<evidence type="ECO:0000256" key="7">
    <source>
        <dbReference type="ARBA" id="ARBA00023180"/>
    </source>
</evidence>
<keyword evidence="4" id="KW-0732">Signal</keyword>